<protein>
    <recommendedName>
        <fullName evidence="3">Abortive infection bacteriophage resistance protein</fullName>
    </recommendedName>
</protein>
<reference evidence="1 2" key="1">
    <citation type="journal article" date="2005" name="Arch. Microbiol.">
        <title>The genome sequence of an anaerobic aromatic-degrading denitrifying bacterium, strain EbN1.</title>
        <authorList>
            <person name="Rabus R."/>
            <person name="Kube M."/>
            <person name="Heider J."/>
            <person name="Beck A."/>
            <person name="Heitmann K."/>
            <person name="Widdel F."/>
            <person name="Reinhardt R."/>
        </authorList>
    </citation>
    <scope>NUCLEOTIDE SEQUENCE [LARGE SCALE GENOMIC DNA]</scope>
    <source>
        <strain evidence="1 2">EbN1</strain>
    </source>
</reference>
<dbReference type="PIRSF" id="PIRSF034934">
    <property type="entry name" value="AbiF_AbiD"/>
    <property type="match status" value="1"/>
</dbReference>
<dbReference type="AlphaFoldDB" id="Q5NZN8"/>
<evidence type="ECO:0000313" key="1">
    <source>
        <dbReference type="EMBL" id="CAI09476.1"/>
    </source>
</evidence>
<keyword evidence="2" id="KW-1185">Reference proteome</keyword>
<proteinExistence type="predicted"/>
<dbReference type="Pfam" id="PF07751">
    <property type="entry name" value="Abi_2"/>
    <property type="match status" value="1"/>
</dbReference>
<dbReference type="InterPro" id="IPR017034">
    <property type="entry name" value="Abi_system_AbiD/AbiF"/>
</dbReference>
<evidence type="ECO:0008006" key="3">
    <source>
        <dbReference type="Google" id="ProtNLM"/>
    </source>
</evidence>
<dbReference type="EMBL" id="CR555306">
    <property type="protein sequence ID" value="CAI09476.1"/>
    <property type="molecule type" value="Genomic_DNA"/>
</dbReference>
<sequence length="332" mass="38230">MSALAPPKPFKSYAELVALLRGRGMAVTDAGRAERKLGQVGYYRLSGYWYVCRALCRDEQGRAVLCSTTRRPRREDRFLAGTSFDKVFELYLFDKRLRLLMLDAIERIEVHVRSVVAHEVGYHDPLAYQDSRFINPKQTRNFPDRHTGRQRNAWSDWLQRQNDQVSRSREDCIDWHRKANKAMPFWVVVEAWDFGTVSKYFEMLKGTYQNRVCQRLGINNAAVLKTWLQELNILRNRCAHHARIWNQTTSNPLPGLSDPYFHTLGMDAGAGSRLYGLIAVIWFLVRRIGPSSQWLHEIANLIATKPDLPGCTFAVMGFPDESGFPGKLFGMN</sequence>
<gene>
    <name evidence="1" type="ORF">ebA5889</name>
</gene>
<accession>Q5NZN8</accession>
<organism evidence="1 2">
    <name type="scientific">Aromatoleum aromaticum (strain DSM 19018 / LMG 30748 / EbN1)</name>
    <name type="common">Azoarcus sp. (strain EbN1)</name>
    <dbReference type="NCBI Taxonomy" id="76114"/>
    <lineage>
        <taxon>Bacteria</taxon>
        <taxon>Pseudomonadati</taxon>
        <taxon>Pseudomonadota</taxon>
        <taxon>Betaproteobacteria</taxon>
        <taxon>Rhodocyclales</taxon>
        <taxon>Rhodocyclaceae</taxon>
        <taxon>Aromatoleum</taxon>
    </lineage>
</organism>
<dbReference type="Proteomes" id="UP000006552">
    <property type="component" value="Chromosome"/>
</dbReference>
<dbReference type="STRING" id="76114.ebA5889"/>
<name>Q5NZN8_AROAE</name>
<dbReference type="RefSeq" id="WP_011239139.1">
    <property type="nucleotide sequence ID" value="NC_006513.1"/>
</dbReference>
<evidence type="ECO:0000313" key="2">
    <source>
        <dbReference type="Proteomes" id="UP000006552"/>
    </source>
</evidence>
<dbReference type="eggNOG" id="COG4823">
    <property type="taxonomic scope" value="Bacteria"/>
</dbReference>
<dbReference type="InterPro" id="IPR011664">
    <property type="entry name" value="Abi_system_AbiD/AbiF-like"/>
</dbReference>
<dbReference type="KEGG" id="eba:ebA5889"/>
<dbReference type="HOGENOM" id="CLU_044962_2_2_4"/>